<gene>
    <name evidence="4" type="ORF">Ahy_B06g085238</name>
</gene>
<evidence type="ECO:0000313" key="4">
    <source>
        <dbReference type="EMBL" id="RYR05371.1"/>
    </source>
</evidence>
<evidence type="ECO:0000256" key="2">
    <source>
        <dbReference type="SAM" id="MobiDB-lite"/>
    </source>
</evidence>
<dbReference type="Proteomes" id="UP000289738">
    <property type="component" value="Chromosome B06"/>
</dbReference>
<dbReference type="PROSITE" id="PS50158">
    <property type="entry name" value="ZF_CCHC"/>
    <property type="match status" value="1"/>
</dbReference>
<sequence length="278" mass="30971">MPFFLKNIGMPCMHAISAIQEKNDKSPEEYCHEWLSMDAYRRTYQFNVNPVKGQDLWEKTGSPAPVPPPIKPKPGRPTTNKRKDKDEGPTGTNTKMKRKYAPIRCMYCGEVGHNKRTCSKKKQDDAQEKARMMQLQLAAVQQPQPAPGPEAEKEDHTQPIQTPPAVAVAAPDEQTEIPVTQQPQLPLTQQSQTSSNVTQLFLISENDENCLMQTRKRGRPPKLHVTRARAKGNASPGAHAVFAETIKGSSSATAKKLASFMTFVPTPGFKPPRKKDME</sequence>
<feature type="region of interest" description="Disordered" evidence="2">
    <location>
        <begin position="139"/>
        <end position="158"/>
    </location>
</feature>
<dbReference type="GO" id="GO:0008270">
    <property type="term" value="F:zinc ion binding"/>
    <property type="evidence" value="ECO:0007669"/>
    <property type="project" value="UniProtKB-KW"/>
</dbReference>
<keyword evidence="1" id="KW-0479">Metal-binding</keyword>
<proteinExistence type="predicted"/>
<accession>A0A444YTX8</accession>
<dbReference type="STRING" id="3818.A0A444YTX8"/>
<dbReference type="InterPro" id="IPR036875">
    <property type="entry name" value="Znf_CCHC_sf"/>
</dbReference>
<reference evidence="4 5" key="1">
    <citation type="submission" date="2019-01" db="EMBL/GenBank/DDBJ databases">
        <title>Sequencing of cultivated peanut Arachis hypogaea provides insights into genome evolution and oil improvement.</title>
        <authorList>
            <person name="Chen X."/>
        </authorList>
    </citation>
    <scope>NUCLEOTIDE SEQUENCE [LARGE SCALE GENOMIC DNA]</scope>
    <source>
        <strain evidence="5">cv. Fuhuasheng</strain>
        <tissue evidence="4">Leaves</tissue>
    </source>
</reference>
<feature type="region of interest" description="Disordered" evidence="2">
    <location>
        <begin position="55"/>
        <end position="95"/>
    </location>
</feature>
<dbReference type="EMBL" id="SDMP01000016">
    <property type="protein sequence ID" value="RYR05371.1"/>
    <property type="molecule type" value="Genomic_DNA"/>
</dbReference>
<organism evidence="4 5">
    <name type="scientific">Arachis hypogaea</name>
    <name type="common">Peanut</name>
    <dbReference type="NCBI Taxonomy" id="3818"/>
    <lineage>
        <taxon>Eukaryota</taxon>
        <taxon>Viridiplantae</taxon>
        <taxon>Streptophyta</taxon>
        <taxon>Embryophyta</taxon>
        <taxon>Tracheophyta</taxon>
        <taxon>Spermatophyta</taxon>
        <taxon>Magnoliopsida</taxon>
        <taxon>eudicotyledons</taxon>
        <taxon>Gunneridae</taxon>
        <taxon>Pentapetalae</taxon>
        <taxon>rosids</taxon>
        <taxon>fabids</taxon>
        <taxon>Fabales</taxon>
        <taxon>Fabaceae</taxon>
        <taxon>Papilionoideae</taxon>
        <taxon>50 kb inversion clade</taxon>
        <taxon>dalbergioids sensu lato</taxon>
        <taxon>Dalbergieae</taxon>
        <taxon>Pterocarpus clade</taxon>
        <taxon>Arachis</taxon>
    </lineage>
</organism>
<evidence type="ECO:0000313" key="5">
    <source>
        <dbReference type="Proteomes" id="UP000289738"/>
    </source>
</evidence>
<dbReference type="GO" id="GO:0003676">
    <property type="term" value="F:nucleic acid binding"/>
    <property type="evidence" value="ECO:0007669"/>
    <property type="project" value="InterPro"/>
</dbReference>
<dbReference type="AlphaFoldDB" id="A0A444YTX8"/>
<dbReference type="InterPro" id="IPR001878">
    <property type="entry name" value="Znf_CCHC"/>
</dbReference>
<keyword evidence="5" id="KW-1185">Reference proteome</keyword>
<comment type="caution">
    <text evidence="4">The sequence shown here is derived from an EMBL/GenBank/DDBJ whole genome shotgun (WGS) entry which is preliminary data.</text>
</comment>
<evidence type="ECO:0000259" key="3">
    <source>
        <dbReference type="PROSITE" id="PS50158"/>
    </source>
</evidence>
<name>A0A444YTX8_ARAHY</name>
<protein>
    <recommendedName>
        <fullName evidence="3">CCHC-type domain-containing protein</fullName>
    </recommendedName>
</protein>
<keyword evidence="1" id="KW-0863">Zinc-finger</keyword>
<evidence type="ECO:0000256" key="1">
    <source>
        <dbReference type="PROSITE-ProRule" id="PRU00047"/>
    </source>
</evidence>
<feature type="domain" description="CCHC-type" evidence="3">
    <location>
        <begin position="104"/>
        <end position="120"/>
    </location>
</feature>
<dbReference type="Gene3D" id="4.10.60.10">
    <property type="entry name" value="Zinc finger, CCHC-type"/>
    <property type="match status" value="1"/>
</dbReference>
<keyword evidence="1" id="KW-0862">Zinc</keyword>
<dbReference type="SUPFAM" id="SSF57756">
    <property type="entry name" value="Retrovirus zinc finger-like domains"/>
    <property type="match status" value="1"/>
</dbReference>